<comment type="caution">
    <text evidence="1">The sequence shown here is derived from an EMBL/GenBank/DDBJ whole genome shotgun (WGS) entry which is preliminary data.</text>
</comment>
<evidence type="ECO:0000313" key="2">
    <source>
        <dbReference type="Proteomes" id="UP001201549"/>
    </source>
</evidence>
<reference evidence="1 2" key="1">
    <citation type="submission" date="2022-02" db="EMBL/GenBank/DDBJ databases">
        <authorList>
            <person name="Zhuang L."/>
        </authorList>
    </citation>
    <scope>NUCLEOTIDE SEQUENCE [LARGE SCALE GENOMIC DNA]</scope>
    <source>
        <strain evidence="1 2">C32</strain>
    </source>
</reference>
<reference evidence="2" key="2">
    <citation type="submission" date="2023-07" db="EMBL/GenBank/DDBJ databases">
        <title>Shewanella mangrovi sp. nov., an acetaldehyde- degrading bacterium isolated from mangrove sediment.</title>
        <authorList>
            <person name="Liu Y."/>
        </authorList>
    </citation>
    <scope>NUCLEOTIDE SEQUENCE [LARGE SCALE GENOMIC DNA]</scope>
    <source>
        <strain evidence="2">C32</strain>
    </source>
</reference>
<evidence type="ECO:0000313" key="1">
    <source>
        <dbReference type="EMBL" id="MCS4558867.1"/>
    </source>
</evidence>
<dbReference type="Proteomes" id="UP001201549">
    <property type="component" value="Unassembled WGS sequence"/>
</dbReference>
<name>A0ABT2FR94_9GAMM</name>
<proteinExistence type="predicted"/>
<accession>A0ABT2FR94</accession>
<feature type="non-terminal residue" evidence="1">
    <location>
        <position position="1"/>
    </location>
</feature>
<dbReference type="EMBL" id="JAKOGG010000334">
    <property type="protein sequence ID" value="MCS4558867.1"/>
    <property type="molecule type" value="Genomic_DNA"/>
</dbReference>
<feature type="non-terminal residue" evidence="1">
    <location>
        <position position="89"/>
    </location>
</feature>
<dbReference type="RefSeq" id="WP_238898661.1">
    <property type="nucleotide sequence ID" value="NZ_JAKOGG010000334.1"/>
</dbReference>
<keyword evidence="2" id="KW-1185">Reference proteome</keyword>
<organism evidence="1 2">
    <name type="scientific">Shewanella electrica</name>
    <dbReference type="NCBI Taxonomy" id="515560"/>
    <lineage>
        <taxon>Bacteria</taxon>
        <taxon>Pseudomonadati</taxon>
        <taxon>Pseudomonadota</taxon>
        <taxon>Gammaproteobacteria</taxon>
        <taxon>Alteromonadales</taxon>
        <taxon>Shewanellaceae</taxon>
        <taxon>Shewanella</taxon>
    </lineage>
</organism>
<gene>
    <name evidence="1" type="ORF">L9G74_20835</name>
</gene>
<sequence>IQEFFIPTDSLTQENSRAAPCHKTQNDLVGLYCNPFVYRARHELLLLSQEPVVLTFTFGELDLESIAKLIDHAGKDPAFIFAGVSRNQI</sequence>
<protein>
    <submittedName>
        <fullName evidence="1">Uncharacterized protein</fullName>
    </submittedName>
</protein>